<dbReference type="AlphaFoldDB" id="A0A6I3SS33"/>
<sequence length="348" mass="38947">MSPAELFAARLVWHEILQLPDAPLADWRGWAGEIILEIPFPAPHWLGELTVAPSARQAWDAVADGLALEAGDFPQVAVHAPALRFGLVYRSYAHRDDFVLANIEEDADVQLVELFQHRPGAKPAAMPEEQPTVRSFRPVAAHAIRTARAMLRKTRHVRPLLRHRVEDIAQASHQGTATHTPTAQWLPARSGTTQATLRIDGGWMRIDSGGIRLTPRFVSASLSLAWDDVRFVAPLPAGSPGPSGWEPQRGRPVTLEDLRDTPQLRAVDLVLRDRSIVVRSARSFWLRFWLPTLFVCKPLIGSDATPHPGNGWLSLTLDRPWARQNGHEQLKALELFDRFARFDVLVRE</sequence>
<reference evidence="2 3" key="3">
    <citation type="submission" date="2019-11" db="EMBL/GenBank/DDBJ databases">
        <title>Type strains purchased from KCTC, JCM and DSMZ.</title>
        <authorList>
            <person name="Lu H."/>
        </authorList>
    </citation>
    <scope>NUCLEOTIDE SEQUENCE [LARGE SCALE GENOMIC DNA]</scope>
    <source>
        <strain evidence="2 3">KCTC 52429</strain>
    </source>
</reference>
<evidence type="ECO:0000313" key="4">
    <source>
        <dbReference type="Proteomes" id="UP000622638"/>
    </source>
</evidence>
<gene>
    <name evidence="1" type="ORF">GCM10011572_17810</name>
    <name evidence="2" type="ORF">GM672_00350</name>
</gene>
<dbReference type="RefSeq" id="WP_155468533.1">
    <property type="nucleotide sequence ID" value="NZ_BMKG01000006.1"/>
</dbReference>
<keyword evidence="4" id="KW-1185">Reference proteome</keyword>
<reference evidence="1" key="4">
    <citation type="submission" date="2024-05" db="EMBL/GenBank/DDBJ databases">
        <authorList>
            <person name="Sun Q."/>
            <person name="Zhou Y."/>
        </authorList>
    </citation>
    <scope>NUCLEOTIDE SEQUENCE</scope>
    <source>
        <strain evidence="1">CGMCC 1.15931</strain>
    </source>
</reference>
<name>A0A6I3SS33_9BURK</name>
<evidence type="ECO:0000313" key="2">
    <source>
        <dbReference type="EMBL" id="MTV51172.1"/>
    </source>
</evidence>
<reference evidence="1" key="1">
    <citation type="journal article" date="2014" name="Int. J. Syst. Evol. Microbiol.">
        <title>Complete genome of a new Firmicutes species belonging to the dominant human colonic microbiota ('Ruminococcus bicirculans') reveals two chromosomes and a selective capacity to utilize plant glucans.</title>
        <authorList>
            <consortium name="NISC Comparative Sequencing Program"/>
            <person name="Wegmann U."/>
            <person name="Louis P."/>
            <person name="Goesmann A."/>
            <person name="Henrissat B."/>
            <person name="Duncan S.H."/>
            <person name="Flint H.J."/>
        </authorList>
    </citation>
    <scope>NUCLEOTIDE SEQUENCE</scope>
    <source>
        <strain evidence="1">CGMCC 1.15931</strain>
    </source>
</reference>
<evidence type="ECO:0000313" key="1">
    <source>
        <dbReference type="EMBL" id="GGB96252.1"/>
    </source>
</evidence>
<accession>A0A6I3SS33</accession>
<evidence type="ECO:0000313" key="3">
    <source>
        <dbReference type="Proteomes" id="UP000430634"/>
    </source>
</evidence>
<dbReference type="Proteomes" id="UP000622638">
    <property type="component" value="Unassembled WGS sequence"/>
</dbReference>
<dbReference type="Proteomes" id="UP000430634">
    <property type="component" value="Unassembled WGS sequence"/>
</dbReference>
<comment type="caution">
    <text evidence="2">The sequence shown here is derived from an EMBL/GenBank/DDBJ whole genome shotgun (WGS) entry which is preliminary data.</text>
</comment>
<protein>
    <submittedName>
        <fullName evidence="2">Uncharacterized protein</fullName>
    </submittedName>
</protein>
<dbReference type="EMBL" id="WNKZ01000001">
    <property type="protein sequence ID" value="MTV51172.1"/>
    <property type="molecule type" value="Genomic_DNA"/>
</dbReference>
<proteinExistence type="predicted"/>
<reference evidence="4" key="2">
    <citation type="journal article" date="2019" name="Int. J. Syst. Evol. Microbiol.">
        <title>The Global Catalogue of Microorganisms (GCM) 10K type strain sequencing project: providing services to taxonomists for standard genome sequencing and annotation.</title>
        <authorList>
            <consortium name="The Broad Institute Genomics Platform"/>
            <consortium name="The Broad Institute Genome Sequencing Center for Infectious Disease"/>
            <person name="Wu L."/>
            <person name="Ma J."/>
        </authorList>
    </citation>
    <scope>NUCLEOTIDE SEQUENCE [LARGE SCALE GENOMIC DNA]</scope>
    <source>
        <strain evidence="4">CGMCC 1.15931</strain>
    </source>
</reference>
<dbReference type="EMBL" id="BMKG01000006">
    <property type="protein sequence ID" value="GGB96252.1"/>
    <property type="molecule type" value="Genomic_DNA"/>
</dbReference>
<organism evidence="2 3">
    <name type="scientific">Pseudoduganella buxea</name>
    <dbReference type="NCBI Taxonomy" id="1949069"/>
    <lineage>
        <taxon>Bacteria</taxon>
        <taxon>Pseudomonadati</taxon>
        <taxon>Pseudomonadota</taxon>
        <taxon>Betaproteobacteria</taxon>
        <taxon>Burkholderiales</taxon>
        <taxon>Oxalobacteraceae</taxon>
        <taxon>Telluria group</taxon>
        <taxon>Pseudoduganella</taxon>
    </lineage>
</organism>